<dbReference type="GO" id="GO:0016810">
    <property type="term" value="F:hydrolase activity, acting on carbon-nitrogen (but not peptide) bonds"/>
    <property type="evidence" value="ECO:0007669"/>
    <property type="project" value="InterPro"/>
</dbReference>
<gene>
    <name evidence="2" type="ORF">CWS20_11655</name>
</gene>
<protein>
    <submittedName>
        <fullName evidence="2">Polysaccharide deacetylase family protein</fullName>
    </submittedName>
</protein>
<evidence type="ECO:0000313" key="2">
    <source>
        <dbReference type="EMBL" id="PKG28819.1"/>
    </source>
</evidence>
<reference evidence="2 3" key="1">
    <citation type="journal article" date="2010" name="Int. J. Syst. Evol. Microbiol.">
        <title>Bacillus horneckiae sp. nov., isolated from a spacecraft-assembly clean room.</title>
        <authorList>
            <person name="Vaishampayan P."/>
            <person name="Probst A."/>
            <person name="Krishnamurthi S."/>
            <person name="Ghosh S."/>
            <person name="Osman S."/>
            <person name="McDowall A."/>
            <person name="Ruckmani A."/>
            <person name="Mayilraj S."/>
            <person name="Venkateswaran K."/>
        </authorList>
    </citation>
    <scope>NUCLEOTIDE SEQUENCE [LARGE SCALE GENOMIC DNA]</scope>
    <source>
        <strain evidence="3">1PO1SC</strain>
    </source>
</reference>
<feature type="domain" description="NodB homology" evidence="1">
    <location>
        <begin position="10"/>
        <end position="129"/>
    </location>
</feature>
<dbReference type="InterPro" id="IPR002509">
    <property type="entry name" value="NODB_dom"/>
</dbReference>
<dbReference type="PANTHER" id="PTHR10587">
    <property type="entry name" value="GLYCOSYL TRANSFERASE-RELATED"/>
    <property type="match status" value="1"/>
</dbReference>
<dbReference type="RefSeq" id="WP_083957248.1">
    <property type="nucleotide sequence ID" value="NZ_JAMAUX010000001.1"/>
</dbReference>
<comment type="caution">
    <text evidence="2">The sequence shown here is derived from an EMBL/GenBank/DDBJ whole genome shotgun (WGS) entry which is preliminary data.</text>
</comment>
<dbReference type="EMBL" id="PISD01000023">
    <property type="protein sequence ID" value="PKG28819.1"/>
    <property type="molecule type" value="Genomic_DNA"/>
</dbReference>
<dbReference type="PANTHER" id="PTHR10587:SF125">
    <property type="entry name" value="POLYSACCHARIDE DEACETYLASE YHEN-RELATED"/>
    <property type="match status" value="1"/>
</dbReference>
<dbReference type="GO" id="GO:0005975">
    <property type="term" value="P:carbohydrate metabolic process"/>
    <property type="evidence" value="ECO:0007669"/>
    <property type="project" value="InterPro"/>
</dbReference>
<evidence type="ECO:0000259" key="1">
    <source>
        <dbReference type="PROSITE" id="PS51677"/>
    </source>
</evidence>
<proteinExistence type="predicted"/>
<dbReference type="PROSITE" id="PS51677">
    <property type="entry name" value="NODB"/>
    <property type="match status" value="1"/>
</dbReference>
<accession>A0A2N0ZH34</accession>
<evidence type="ECO:0000313" key="3">
    <source>
        <dbReference type="Proteomes" id="UP000233343"/>
    </source>
</evidence>
<dbReference type="InterPro" id="IPR011330">
    <property type="entry name" value="Glyco_hydro/deAcase_b/a-brl"/>
</dbReference>
<dbReference type="Proteomes" id="UP000233343">
    <property type="component" value="Unassembled WGS sequence"/>
</dbReference>
<dbReference type="SUPFAM" id="SSF88713">
    <property type="entry name" value="Glycoside hydrolase/deacetylase"/>
    <property type="match status" value="1"/>
</dbReference>
<dbReference type="InterPro" id="IPR050248">
    <property type="entry name" value="Polysacc_deacetylase_ArnD"/>
</dbReference>
<organism evidence="2 3">
    <name type="scientific">Cytobacillus horneckiae</name>
    <dbReference type="NCBI Taxonomy" id="549687"/>
    <lineage>
        <taxon>Bacteria</taxon>
        <taxon>Bacillati</taxon>
        <taxon>Bacillota</taxon>
        <taxon>Bacilli</taxon>
        <taxon>Bacillales</taxon>
        <taxon>Bacillaceae</taxon>
        <taxon>Cytobacillus</taxon>
    </lineage>
</organism>
<dbReference type="Pfam" id="PF01522">
    <property type="entry name" value="Polysacc_deac_1"/>
    <property type="match status" value="1"/>
</dbReference>
<sequence>MFNQGASNSNQIALTFDDGPDPRYTENILNILTTYNVPATFFVLGERVAMYPELVKRMNKEGHDIGSHSFTHVNFAVADMETFEADMEQSEELIEKTIGYRPRFFRPPYGNITLDQVIKLEESNNLIIG</sequence>
<keyword evidence="3" id="KW-1185">Reference proteome</keyword>
<dbReference type="AlphaFoldDB" id="A0A2N0ZH34"/>
<dbReference type="Gene3D" id="3.20.20.370">
    <property type="entry name" value="Glycoside hydrolase/deacetylase"/>
    <property type="match status" value="1"/>
</dbReference>
<dbReference type="CDD" id="cd10917">
    <property type="entry name" value="CE4_NodB_like_6s_7s"/>
    <property type="match status" value="1"/>
</dbReference>
<name>A0A2N0ZH34_9BACI</name>